<feature type="active site" description="Proton donor" evidence="1">
    <location>
        <position position="56"/>
    </location>
</feature>
<dbReference type="RefSeq" id="WP_115517101.1">
    <property type="nucleotide sequence ID" value="NZ_QRGO01000001.1"/>
</dbReference>
<evidence type="ECO:0000256" key="2">
    <source>
        <dbReference type="PIRSR" id="PIRSR000097-2"/>
    </source>
</evidence>
<feature type="binding site" evidence="2">
    <location>
        <position position="114"/>
    </location>
    <ligand>
        <name>substrate</name>
    </ligand>
</feature>
<dbReference type="PANTHER" id="PTHR43638">
    <property type="entry name" value="OXIDOREDUCTASE, ALDO/KETO REDUCTASE FAMILY PROTEIN"/>
    <property type="match status" value="1"/>
</dbReference>
<protein>
    <submittedName>
        <fullName evidence="5">Aldo/keto reductase</fullName>
    </submittedName>
</protein>
<dbReference type="CDD" id="cd19138">
    <property type="entry name" value="AKR_YeaE"/>
    <property type="match status" value="1"/>
</dbReference>
<proteinExistence type="predicted"/>
<name>A0A371BBV6_9BRAD</name>
<dbReference type="PANTHER" id="PTHR43638:SF3">
    <property type="entry name" value="ALDEHYDE REDUCTASE"/>
    <property type="match status" value="1"/>
</dbReference>
<dbReference type="GO" id="GO:0016491">
    <property type="term" value="F:oxidoreductase activity"/>
    <property type="evidence" value="ECO:0007669"/>
    <property type="project" value="InterPro"/>
</dbReference>
<organism evidence="5 6">
    <name type="scientific">Undibacter mobilis</name>
    <dbReference type="NCBI Taxonomy" id="2292256"/>
    <lineage>
        <taxon>Bacteria</taxon>
        <taxon>Pseudomonadati</taxon>
        <taxon>Pseudomonadota</taxon>
        <taxon>Alphaproteobacteria</taxon>
        <taxon>Hyphomicrobiales</taxon>
        <taxon>Nitrobacteraceae</taxon>
        <taxon>Undibacter</taxon>
    </lineage>
</organism>
<evidence type="ECO:0000313" key="5">
    <source>
        <dbReference type="EMBL" id="RDV05076.1"/>
    </source>
</evidence>
<evidence type="ECO:0000313" key="6">
    <source>
        <dbReference type="Proteomes" id="UP000263993"/>
    </source>
</evidence>
<dbReference type="PRINTS" id="PR00069">
    <property type="entry name" value="ALDKETRDTASE"/>
</dbReference>
<evidence type="ECO:0000256" key="3">
    <source>
        <dbReference type="PIRSR" id="PIRSR000097-3"/>
    </source>
</evidence>
<dbReference type="SUPFAM" id="SSF51430">
    <property type="entry name" value="NAD(P)-linked oxidoreductase"/>
    <property type="match status" value="1"/>
</dbReference>
<dbReference type="Pfam" id="PF00248">
    <property type="entry name" value="Aldo_ket_red"/>
    <property type="match status" value="1"/>
</dbReference>
<dbReference type="OrthoDB" id="9772407at2"/>
<dbReference type="Proteomes" id="UP000263993">
    <property type="component" value="Unassembled WGS sequence"/>
</dbReference>
<reference evidence="6" key="1">
    <citation type="submission" date="2018-08" db="EMBL/GenBank/DDBJ databases">
        <authorList>
            <person name="Kim S.-J."/>
            <person name="Jung G.-Y."/>
        </authorList>
    </citation>
    <scope>NUCLEOTIDE SEQUENCE [LARGE SCALE GENOMIC DNA]</scope>
    <source>
        <strain evidence="6">GY_H</strain>
    </source>
</reference>
<dbReference type="EMBL" id="QRGO01000001">
    <property type="protein sequence ID" value="RDV05076.1"/>
    <property type="molecule type" value="Genomic_DNA"/>
</dbReference>
<feature type="domain" description="NADP-dependent oxidoreductase" evidence="4">
    <location>
        <begin position="19"/>
        <end position="266"/>
    </location>
</feature>
<dbReference type="InterPro" id="IPR036812">
    <property type="entry name" value="NAD(P)_OxRdtase_dom_sf"/>
</dbReference>
<dbReference type="InterPro" id="IPR020471">
    <property type="entry name" value="AKR"/>
</dbReference>
<comment type="caution">
    <text evidence="5">The sequence shown here is derived from an EMBL/GenBank/DDBJ whole genome shotgun (WGS) entry which is preliminary data.</text>
</comment>
<keyword evidence="6" id="KW-1185">Reference proteome</keyword>
<gene>
    <name evidence="5" type="ORF">DXH78_11170</name>
</gene>
<evidence type="ECO:0000259" key="4">
    <source>
        <dbReference type="Pfam" id="PF00248"/>
    </source>
</evidence>
<dbReference type="Gene3D" id="3.20.20.100">
    <property type="entry name" value="NADP-dependent oxidoreductase domain"/>
    <property type="match status" value="1"/>
</dbReference>
<dbReference type="AlphaFoldDB" id="A0A371BBV6"/>
<accession>A0A371BBV6</accession>
<sequence length="280" mass="30829">MKTIPTLPLPSGRAMPVFGVGTWRMGESARVRADEVKAVRAAVERGVTLIDTAEMYGDGEAETIVAEAVGARRDELFIVSKVLPNNASKRGTIAACERSLKRLKTDRIDLYLLHWRGGEPLSETIAAFRDLKAAGKILDWGASNFDIDDMRELATLDRNGECAANQVLYNLTRRGIEFDLVPFCRESGIPVMAYSPLEQARMLGDTTLKQVAQRHDASPAQVALAWLLRQPDIIVIPKATNLKHLDDNIAALDLKLTAEDLTALDARFPPPKRATPLDML</sequence>
<dbReference type="PIRSF" id="PIRSF000097">
    <property type="entry name" value="AKR"/>
    <property type="match status" value="1"/>
</dbReference>
<dbReference type="InterPro" id="IPR023210">
    <property type="entry name" value="NADP_OxRdtase_dom"/>
</dbReference>
<feature type="site" description="Lowers pKa of active site Tyr" evidence="3">
    <location>
        <position position="81"/>
    </location>
</feature>
<evidence type="ECO:0000256" key="1">
    <source>
        <dbReference type="PIRSR" id="PIRSR000097-1"/>
    </source>
</evidence>